<evidence type="ECO:0000256" key="6">
    <source>
        <dbReference type="RuleBase" id="RU363034"/>
    </source>
</evidence>
<dbReference type="EMBL" id="FPLJ01000051">
    <property type="protein sequence ID" value="SGY91113.1"/>
    <property type="molecule type" value="Genomic_DNA"/>
</dbReference>
<keyword evidence="2" id="KW-0964">Secreted</keyword>
<dbReference type="Gene3D" id="2.40.10.10">
    <property type="entry name" value="Trypsin-like serine proteases"/>
    <property type="match status" value="1"/>
</dbReference>
<dbReference type="InterPro" id="IPR043504">
    <property type="entry name" value="Peptidase_S1_PA_chymotrypsin"/>
</dbReference>
<dbReference type="SMART" id="SM00020">
    <property type="entry name" value="Tryp_SPc"/>
    <property type="match status" value="1"/>
</dbReference>
<dbReference type="Gene3D" id="2.60.40.10">
    <property type="entry name" value="Immunoglobulins"/>
    <property type="match status" value="1"/>
</dbReference>
<dbReference type="InterPro" id="IPR020008">
    <property type="entry name" value="GlyGly_CTERM"/>
</dbReference>
<feature type="compositionally biased region" description="Polar residues" evidence="7">
    <location>
        <begin position="454"/>
        <end position="470"/>
    </location>
</feature>
<dbReference type="PROSITE" id="PS50240">
    <property type="entry name" value="TRYPSIN_DOM"/>
    <property type="match status" value="1"/>
</dbReference>
<dbReference type="SUPFAM" id="SSF50494">
    <property type="entry name" value="Trypsin-like serine proteases"/>
    <property type="match status" value="1"/>
</dbReference>
<keyword evidence="10" id="KW-1185">Reference proteome</keyword>
<feature type="region of interest" description="Disordered" evidence="7">
    <location>
        <begin position="451"/>
        <end position="471"/>
    </location>
</feature>
<reference evidence="9 10" key="1">
    <citation type="submission" date="2016-11" db="EMBL/GenBank/DDBJ databases">
        <authorList>
            <person name="Klemetsen T."/>
        </authorList>
    </citation>
    <scope>NUCLEOTIDE SEQUENCE [LARGE SCALE GENOMIC DNA]</scope>
    <source>
        <strain evidence="9">MT 2528</strain>
    </source>
</reference>
<dbReference type="InterPro" id="IPR018114">
    <property type="entry name" value="TRYPSIN_HIS"/>
</dbReference>
<keyword evidence="3 6" id="KW-0645">Protease</keyword>
<keyword evidence="5" id="KW-1015">Disulfide bond</keyword>
<accession>A0ABY1HCA3</accession>
<dbReference type="InterPro" id="IPR033116">
    <property type="entry name" value="TRYPSIN_SER"/>
</dbReference>
<dbReference type="Pfam" id="PF00089">
    <property type="entry name" value="Trypsin"/>
    <property type="match status" value="1"/>
</dbReference>
<comment type="caution">
    <text evidence="9">The sequence shown here is derived from an EMBL/GenBank/DDBJ whole genome shotgun (WGS) entry which is preliminary data.</text>
</comment>
<dbReference type="PANTHER" id="PTHR24264:SF65">
    <property type="entry name" value="SRCR DOMAIN-CONTAINING PROTEIN"/>
    <property type="match status" value="1"/>
</dbReference>
<dbReference type="GeneID" id="61295984"/>
<evidence type="ECO:0000256" key="4">
    <source>
        <dbReference type="ARBA" id="ARBA00022801"/>
    </source>
</evidence>
<dbReference type="PANTHER" id="PTHR24264">
    <property type="entry name" value="TRYPSIN-RELATED"/>
    <property type="match status" value="1"/>
</dbReference>
<dbReference type="InterPro" id="IPR001254">
    <property type="entry name" value="Trypsin_dom"/>
</dbReference>
<dbReference type="CDD" id="cd00190">
    <property type="entry name" value="Tryp_SPc"/>
    <property type="match status" value="1"/>
</dbReference>
<dbReference type="NCBIfam" id="TIGR03501">
    <property type="entry name" value="GlyGly_CTERM"/>
    <property type="match status" value="1"/>
</dbReference>
<evidence type="ECO:0000313" key="10">
    <source>
        <dbReference type="Proteomes" id="UP000182660"/>
    </source>
</evidence>
<evidence type="ECO:0000256" key="3">
    <source>
        <dbReference type="ARBA" id="ARBA00022670"/>
    </source>
</evidence>
<proteinExistence type="predicted"/>
<name>A0ABY1HCA3_9GAMM</name>
<evidence type="ECO:0000256" key="5">
    <source>
        <dbReference type="ARBA" id="ARBA00023157"/>
    </source>
</evidence>
<dbReference type="InterPro" id="IPR001314">
    <property type="entry name" value="Peptidase_S1A"/>
</dbReference>
<dbReference type="PROSITE" id="PS00134">
    <property type="entry name" value="TRYPSIN_HIS"/>
    <property type="match status" value="1"/>
</dbReference>
<dbReference type="PRINTS" id="PR00722">
    <property type="entry name" value="CHYMOTRYPSIN"/>
</dbReference>
<evidence type="ECO:0000259" key="8">
    <source>
        <dbReference type="PROSITE" id="PS50240"/>
    </source>
</evidence>
<keyword evidence="6" id="KW-0720">Serine protease</keyword>
<evidence type="ECO:0000256" key="1">
    <source>
        <dbReference type="ARBA" id="ARBA00004613"/>
    </source>
</evidence>
<dbReference type="InterPro" id="IPR009003">
    <property type="entry name" value="Peptidase_S1_PA"/>
</dbReference>
<organism evidence="9 10">
    <name type="scientific">Moritella viscosa</name>
    <dbReference type="NCBI Taxonomy" id="80854"/>
    <lineage>
        <taxon>Bacteria</taxon>
        <taxon>Pseudomonadati</taxon>
        <taxon>Pseudomonadota</taxon>
        <taxon>Gammaproteobacteria</taxon>
        <taxon>Alteromonadales</taxon>
        <taxon>Moritellaceae</taxon>
        <taxon>Moritella</taxon>
    </lineage>
</organism>
<gene>
    <name evidence="9" type="ORF">MT2528_2084</name>
</gene>
<evidence type="ECO:0000256" key="7">
    <source>
        <dbReference type="SAM" id="MobiDB-lite"/>
    </source>
</evidence>
<sequence length="495" mass="53465">MVALVSKNRDVYSGQFCGASFLGGRYILTAAHCVDSKEGQDFDAVIGISDLAQNDAAARRYSVKEVYVHEDYWKATAGNDIAILELEREINYTAVNLADRHLRNSLPVGKVLTVMGWGDQDPKPGLDNMKFKNELYQVDVPLVEQALCPGGVSLKDNAFCAGYLDGGYDSCQGDSGGPIVVASANGYEQLGIVSWGDGCAEAGNYGVYANVSHFSDWISGKMQGFSYRQSEFVGAKRLGAYSHTFTLQNNTEQVIRTLDSTIQGVSASITSNTCSEIAVNASCAVTINYTVSALDFGNVSVSISTDYAQASHFDMAVSYIGIETASSSVSNMISVTNSGIYSSANSWFNNGHSIESPVLGNNEYSQLAITGLVAGKLSFNGDISIQEYDDYFNIYINGHLHRRVSGIESDKFTIGLSRDNNTVVFEYRKSSYNSYGDDRITISNLTHSAFGESTGESTRPDGNSTNRSSAGSGGAINWITLLVLSMLALFRRRLV</sequence>
<protein>
    <submittedName>
        <fullName evidence="9">Trypsin domain protein</fullName>
    </submittedName>
</protein>
<evidence type="ECO:0000313" key="9">
    <source>
        <dbReference type="EMBL" id="SGY91113.1"/>
    </source>
</evidence>
<comment type="subcellular location">
    <subcellularLocation>
        <location evidence="1">Secreted</location>
    </subcellularLocation>
</comment>
<keyword evidence="4 6" id="KW-0378">Hydrolase</keyword>
<dbReference type="InterPro" id="IPR050127">
    <property type="entry name" value="Serine_Proteases_S1"/>
</dbReference>
<dbReference type="PROSITE" id="PS00135">
    <property type="entry name" value="TRYPSIN_SER"/>
    <property type="match status" value="1"/>
</dbReference>
<dbReference type="Proteomes" id="UP000182660">
    <property type="component" value="Unassembled WGS sequence"/>
</dbReference>
<dbReference type="InterPro" id="IPR013783">
    <property type="entry name" value="Ig-like_fold"/>
</dbReference>
<dbReference type="RefSeq" id="WP_244534180.1">
    <property type="nucleotide sequence ID" value="NZ_CAWQZC010000150.1"/>
</dbReference>
<feature type="domain" description="Peptidase S1" evidence="8">
    <location>
        <begin position="1"/>
        <end position="223"/>
    </location>
</feature>
<evidence type="ECO:0000256" key="2">
    <source>
        <dbReference type="ARBA" id="ARBA00022525"/>
    </source>
</evidence>